<dbReference type="RefSeq" id="WP_095524794.1">
    <property type="nucleotide sequence ID" value="NZ_MDUX01000031.1"/>
</dbReference>
<dbReference type="SUPFAM" id="SSF159894">
    <property type="entry name" value="YgaC/TfoX-N like"/>
    <property type="match status" value="1"/>
</dbReference>
<dbReference type="EMBL" id="NMRN01000026">
    <property type="protein sequence ID" value="PAS92945.1"/>
    <property type="molecule type" value="Genomic_DNA"/>
</dbReference>
<dbReference type="AlphaFoldDB" id="A0A272ES65"/>
<evidence type="ECO:0000313" key="5">
    <source>
        <dbReference type="Proteomes" id="UP000623509"/>
    </source>
</evidence>
<dbReference type="Pfam" id="PF04993">
    <property type="entry name" value="TfoX_N"/>
    <property type="match status" value="1"/>
</dbReference>
<evidence type="ECO:0000313" key="2">
    <source>
        <dbReference type="EMBL" id="KAF7598987.1"/>
    </source>
</evidence>
<feature type="domain" description="TfoX N-terminal" evidence="1">
    <location>
        <begin position="14"/>
        <end position="94"/>
    </location>
</feature>
<dbReference type="InterPro" id="IPR007076">
    <property type="entry name" value="TfoX_N"/>
</dbReference>
<gene>
    <name evidence="2" type="ORF">BGI27_10280</name>
    <name evidence="3" type="ORF">CGU29_09570</name>
</gene>
<evidence type="ECO:0000313" key="4">
    <source>
        <dbReference type="Proteomes" id="UP000216107"/>
    </source>
</evidence>
<name>A0A272ES65_9RHOO</name>
<comment type="caution">
    <text evidence="3">The sequence shown here is derived from an EMBL/GenBank/DDBJ whole genome shotgun (WGS) entry which is preliminary data.</text>
</comment>
<protein>
    <submittedName>
        <fullName evidence="3">Competence protein TfoX</fullName>
    </submittedName>
</protein>
<dbReference type="Gene3D" id="3.30.1460.30">
    <property type="entry name" value="YgaC/TfoX-N like chaperone"/>
    <property type="match status" value="1"/>
</dbReference>
<dbReference type="Proteomes" id="UP000216107">
    <property type="component" value="Unassembled WGS sequence"/>
</dbReference>
<reference evidence="3 4" key="2">
    <citation type="submission" date="2017-07" db="EMBL/GenBank/DDBJ databases">
        <title>Candidatus Dactylopiibacterium carminicum, a nitrogen-fixing symbiont of the cochineal insect Dactylopius coccus and Dactylopius opuntiae (Hemiptera: Coccoidea: Dactylopiidae).</title>
        <authorList>
            <person name="Vera A."/>
        </authorList>
    </citation>
    <scope>NUCLEOTIDE SEQUENCE [LARGE SCALE GENOMIC DNA]</scope>
    <source>
        <strain evidence="3 4">NFDCM</strain>
    </source>
</reference>
<evidence type="ECO:0000259" key="1">
    <source>
        <dbReference type="Pfam" id="PF04993"/>
    </source>
</evidence>
<dbReference type="OrthoDB" id="8687154at2"/>
<evidence type="ECO:0000313" key="3">
    <source>
        <dbReference type="EMBL" id="PAS92945.1"/>
    </source>
</evidence>
<dbReference type="EMBL" id="MDUX01000031">
    <property type="protein sequence ID" value="KAF7598987.1"/>
    <property type="molecule type" value="Genomic_DNA"/>
</dbReference>
<accession>A0A272ES65</accession>
<proteinExistence type="predicted"/>
<dbReference type="Proteomes" id="UP000623509">
    <property type="component" value="Unassembled WGS sequence"/>
</dbReference>
<sequence length="111" mass="12150">MASDQGFADYVLEQAEGAGGLRVRRMFGEYVLYCDDKVVALICDNRVFVKPTVAGRAWAGDVPEAPAYPGARPSLAIDARLDDRAWFAELLRITAAELPEPAPRRKRAGRG</sequence>
<reference evidence="2 5" key="1">
    <citation type="submission" date="2016-08" db="EMBL/GenBank/DDBJ databases">
        <title>Candidatus Dactylopiibacterium carminicum genome sequence.</title>
        <authorList>
            <person name="Ramirez-Puebla S.T."/>
            <person name="Ormeno-Orrillo E."/>
            <person name="Vera-Ponce De Leon A."/>
            <person name="Luis L."/>
            <person name="Sanchez-Flores A."/>
            <person name="Monica R."/>
            <person name="Martinez-Romero E."/>
        </authorList>
    </citation>
    <scope>NUCLEOTIDE SEQUENCE [LARGE SCALE GENOMIC DNA]</scope>
    <source>
        <strain evidence="2">END1</strain>
    </source>
</reference>
<organism evidence="3 4">
    <name type="scientific">Candidatus Dactylopiibacterium carminicum</name>
    <dbReference type="NCBI Taxonomy" id="857335"/>
    <lineage>
        <taxon>Bacteria</taxon>
        <taxon>Pseudomonadati</taxon>
        <taxon>Pseudomonadota</taxon>
        <taxon>Betaproteobacteria</taxon>
        <taxon>Rhodocyclales</taxon>
        <taxon>Rhodocyclaceae</taxon>
        <taxon>Candidatus Dactylopiibacterium</taxon>
    </lineage>
</organism>
<keyword evidence="5" id="KW-1185">Reference proteome</keyword>